<organism evidence="1 2">
    <name type="scientific">Arthrobacter burdickii</name>
    <dbReference type="NCBI Taxonomy" id="3035920"/>
    <lineage>
        <taxon>Bacteria</taxon>
        <taxon>Bacillati</taxon>
        <taxon>Actinomycetota</taxon>
        <taxon>Actinomycetes</taxon>
        <taxon>Micrococcales</taxon>
        <taxon>Micrococcaceae</taxon>
        <taxon>Arthrobacter</taxon>
    </lineage>
</organism>
<proteinExistence type="predicted"/>
<keyword evidence="2" id="KW-1185">Reference proteome</keyword>
<sequence>MGQTTLQPGERVATANVAAPKYEALLERLNTPRPDQSMGPDTFEELCRRAWEALPGSTPWADVPEQVGRAEYREEVRGILTVAANLMPIDTLHGADGASVWLRGER</sequence>
<reference evidence="1" key="1">
    <citation type="submission" date="2023-06" db="EMBL/GenBank/DDBJ databases">
        <title>MT1 and MT2 Draft Genomes of Novel Species.</title>
        <authorList>
            <person name="Venkateswaran K."/>
        </authorList>
    </citation>
    <scope>NUCLEOTIDE SEQUENCE</scope>
    <source>
        <strain evidence="1">IIF3SC-B10</strain>
    </source>
</reference>
<evidence type="ECO:0000313" key="1">
    <source>
        <dbReference type="EMBL" id="MDN4611938.1"/>
    </source>
</evidence>
<evidence type="ECO:0000313" key="2">
    <source>
        <dbReference type="Proteomes" id="UP001174209"/>
    </source>
</evidence>
<gene>
    <name evidence="1" type="ORF">P5G52_13800</name>
</gene>
<dbReference type="RefSeq" id="WP_301228272.1">
    <property type="nucleotide sequence ID" value="NZ_JAROCG010000001.1"/>
</dbReference>
<accession>A0ABT8K4K9</accession>
<protein>
    <submittedName>
        <fullName evidence="1">Uncharacterized protein</fullName>
    </submittedName>
</protein>
<name>A0ABT8K4K9_9MICC</name>
<comment type="caution">
    <text evidence="1">The sequence shown here is derived from an EMBL/GenBank/DDBJ whole genome shotgun (WGS) entry which is preliminary data.</text>
</comment>
<dbReference type="Proteomes" id="UP001174209">
    <property type="component" value="Unassembled WGS sequence"/>
</dbReference>
<dbReference type="EMBL" id="JAROCG010000001">
    <property type="protein sequence ID" value="MDN4611938.1"/>
    <property type="molecule type" value="Genomic_DNA"/>
</dbReference>